<feature type="region of interest" description="Disordered" evidence="1">
    <location>
        <begin position="124"/>
        <end position="145"/>
    </location>
</feature>
<dbReference type="EMBL" id="UYSG01011673">
    <property type="protein sequence ID" value="VDL63288.1"/>
    <property type="molecule type" value="Genomic_DNA"/>
</dbReference>
<evidence type="ECO:0000313" key="2">
    <source>
        <dbReference type="EMBL" id="VDL63288.1"/>
    </source>
</evidence>
<feature type="region of interest" description="Disordered" evidence="1">
    <location>
        <begin position="39"/>
        <end position="89"/>
    </location>
</feature>
<proteinExistence type="predicted"/>
<accession>A0A0R3SXF0</accession>
<dbReference type="WBParaSite" id="HDID_0001041801-mRNA-1">
    <property type="protein sequence ID" value="HDID_0001041801-mRNA-1"/>
    <property type="gene ID" value="HDID_0001041801"/>
</dbReference>
<evidence type="ECO:0000313" key="4">
    <source>
        <dbReference type="WBParaSite" id="HDID_0001041801-mRNA-1"/>
    </source>
</evidence>
<reference evidence="2 3" key="2">
    <citation type="submission" date="2018-11" db="EMBL/GenBank/DDBJ databases">
        <authorList>
            <consortium name="Pathogen Informatics"/>
        </authorList>
    </citation>
    <scope>NUCLEOTIDE SEQUENCE [LARGE SCALE GENOMIC DNA]</scope>
</reference>
<gene>
    <name evidence="2" type="ORF">HDID_LOCUS10416</name>
</gene>
<dbReference type="Proteomes" id="UP000274504">
    <property type="component" value="Unassembled WGS sequence"/>
</dbReference>
<reference evidence="4" key="1">
    <citation type="submission" date="2017-02" db="UniProtKB">
        <authorList>
            <consortium name="WormBaseParasite"/>
        </authorList>
    </citation>
    <scope>IDENTIFICATION</scope>
</reference>
<organism evidence="4">
    <name type="scientific">Hymenolepis diminuta</name>
    <name type="common">Rat tapeworm</name>
    <dbReference type="NCBI Taxonomy" id="6216"/>
    <lineage>
        <taxon>Eukaryota</taxon>
        <taxon>Metazoa</taxon>
        <taxon>Spiralia</taxon>
        <taxon>Lophotrochozoa</taxon>
        <taxon>Platyhelminthes</taxon>
        <taxon>Cestoda</taxon>
        <taxon>Eucestoda</taxon>
        <taxon>Cyclophyllidea</taxon>
        <taxon>Hymenolepididae</taxon>
        <taxon>Hymenolepis</taxon>
    </lineage>
</organism>
<protein>
    <submittedName>
        <fullName evidence="4">Inhibitor_I29 domain-containing protein</fullName>
    </submittedName>
</protein>
<sequence length="145" mass="16702">MTLAVAARGSLSSFLSFGTQIRQATSKIGGAGDSVRSKRSRLFSLSEKQSRQQLNLPHREHGHHHHFSRLRFRHRSSLSRGADDSESQIDQIEKGLGIDLAEKEVNIRGERTASFDEIYQQNHRNRRQFHRSQYMDDVEEISKED</sequence>
<dbReference type="AlphaFoldDB" id="A0A0R3SXF0"/>
<evidence type="ECO:0000256" key="1">
    <source>
        <dbReference type="SAM" id="MobiDB-lite"/>
    </source>
</evidence>
<feature type="compositionally biased region" description="Basic residues" evidence="1">
    <location>
        <begin position="60"/>
        <end position="77"/>
    </location>
</feature>
<dbReference type="OrthoDB" id="10589988at2759"/>
<name>A0A0R3SXF0_HYMDI</name>
<evidence type="ECO:0000313" key="3">
    <source>
        <dbReference type="Proteomes" id="UP000274504"/>
    </source>
</evidence>